<dbReference type="InterPro" id="IPR036291">
    <property type="entry name" value="NAD(P)-bd_dom_sf"/>
</dbReference>
<evidence type="ECO:0000259" key="3">
    <source>
        <dbReference type="Pfam" id="PF19051"/>
    </source>
</evidence>
<dbReference type="Proteomes" id="UP000199666">
    <property type="component" value="Unassembled WGS sequence"/>
</dbReference>
<organism evidence="4 5">
    <name type="scientific">Pedobacter insulae</name>
    <dbReference type="NCBI Taxonomy" id="414048"/>
    <lineage>
        <taxon>Bacteria</taxon>
        <taxon>Pseudomonadati</taxon>
        <taxon>Bacteroidota</taxon>
        <taxon>Sphingobacteriia</taxon>
        <taxon>Sphingobacteriales</taxon>
        <taxon>Sphingobacteriaceae</taxon>
        <taxon>Pedobacter</taxon>
    </lineage>
</organism>
<dbReference type="Pfam" id="PF19051">
    <property type="entry name" value="GFO_IDH_MocA_C2"/>
    <property type="match status" value="1"/>
</dbReference>
<dbReference type="Pfam" id="PF01408">
    <property type="entry name" value="GFO_IDH_MocA"/>
    <property type="match status" value="1"/>
</dbReference>
<dbReference type="InterPro" id="IPR043906">
    <property type="entry name" value="Gfo/Idh/MocA_OxRdtase_bact_C"/>
</dbReference>
<proteinExistence type="predicted"/>
<accession>A0A1I2WGU3</accession>
<dbReference type="Gene3D" id="3.40.50.720">
    <property type="entry name" value="NAD(P)-binding Rossmann-like Domain"/>
    <property type="match status" value="1"/>
</dbReference>
<gene>
    <name evidence="4" type="ORF">SAMN04489864_10445</name>
</gene>
<dbReference type="AlphaFoldDB" id="A0A1I2WGU3"/>
<dbReference type="EMBL" id="FOPP01000004">
    <property type="protein sequence ID" value="SFH00545.1"/>
    <property type="molecule type" value="Genomic_DNA"/>
</dbReference>
<evidence type="ECO:0000313" key="5">
    <source>
        <dbReference type="Proteomes" id="UP000199666"/>
    </source>
</evidence>
<keyword evidence="1" id="KW-0812">Transmembrane</keyword>
<feature type="domain" description="Gfo/Idh/MocA-like oxidoreductase N-terminal" evidence="2">
    <location>
        <begin position="48"/>
        <end position="177"/>
    </location>
</feature>
<keyword evidence="1" id="KW-1133">Transmembrane helix</keyword>
<dbReference type="SUPFAM" id="SSF55347">
    <property type="entry name" value="Glyceraldehyde-3-phosphate dehydrogenase-like, C-terminal domain"/>
    <property type="match status" value="1"/>
</dbReference>
<dbReference type="InterPro" id="IPR000683">
    <property type="entry name" value="Gfo/Idh/MocA-like_OxRdtase_N"/>
</dbReference>
<evidence type="ECO:0000256" key="1">
    <source>
        <dbReference type="SAM" id="Phobius"/>
    </source>
</evidence>
<keyword evidence="1" id="KW-0472">Membrane</keyword>
<sequence>MNKERVKDNFASRRNFIKSAGILTAFTIIPRHVLGGVGYLAPSDQVSLGFIGVGRQGVGLKNSFIGLEKARIVAASDVYGRKLKSFAEQANEYYAKKNNTNVQKSCQEYLDFREILERKDIDAVVIALPDHWHAAAAVRAAAAGKDIYCEKPLSLSIAEGRAMVEAARKYNRVFQTGSMQRSWAEFRQTANIMRNGLLGDIKSIKVSVGAPPVPYDLPKQDVPADLDWNRWLGPNEYVHYNSRIAPNFNEQPAWADWRLYKGIGGGMVTDWGAHMFDIVQWGLAMDMSGPVAFNPPSTDNKYLNFTYANGIQVSHENFGISNAIQIIGSKGKLEVQRGKLVTDPVSLKDYKFGESDKQVYFSQNHYQDFLDAVQTRGNTVAPVETGHRTATVCNLANIAYELGRPLKWNPEKEKFIDDKEANKLIGRQLKKEWKV</sequence>
<dbReference type="InterPro" id="IPR050463">
    <property type="entry name" value="Gfo/Idh/MocA_oxidrdct_glycsds"/>
</dbReference>
<reference evidence="4 5" key="1">
    <citation type="submission" date="2016-10" db="EMBL/GenBank/DDBJ databases">
        <authorList>
            <person name="de Groot N.N."/>
        </authorList>
    </citation>
    <scope>NUCLEOTIDE SEQUENCE [LARGE SCALE GENOMIC DNA]</scope>
    <source>
        <strain evidence="4 5">DSM 18684</strain>
    </source>
</reference>
<evidence type="ECO:0000313" key="4">
    <source>
        <dbReference type="EMBL" id="SFH00545.1"/>
    </source>
</evidence>
<protein>
    <submittedName>
        <fullName evidence="4">Predicted dehydrogenase</fullName>
    </submittedName>
</protein>
<dbReference type="STRING" id="414048.SAMN04489864_10445"/>
<dbReference type="SUPFAM" id="SSF51735">
    <property type="entry name" value="NAD(P)-binding Rossmann-fold domains"/>
    <property type="match status" value="1"/>
</dbReference>
<dbReference type="PANTHER" id="PTHR43818:SF5">
    <property type="entry name" value="OXIDOREDUCTASE FAMILY PROTEIN"/>
    <property type="match status" value="1"/>
</dbReference>
<name>A0A1I2WGU3_9SPHI</name>
<dbReference type="OrthoDB" id="9763611at2"/>
<evidence type="ECO:0000259" key="2">
    <source>
        <dbReference type="Pfam" id="PF01408"/>
    </source>
</evidence>
<dbReference type="PANTHER" id="PTHR43818">
    <property type="entry name" value="BCDNA.GH03377"/>
    <property type="match status" value="1"/>
</dbReference>
<feature type="domain" description="Gfo/Idh/MocA-like oxidoreductase bacterial type C-terminal" evidence="3">
    <location>
        <begin position="216"/>
        <end position="434"/>
    </location>
</feature>
<dbReference type="GO" id="GO:0000166">
    <property type="term" value="F:nucleotide binding"/>
    <property type="evidence" value="ECO:0007669"/>
    <property type="project" value="InterPro"/>
</dbReference>
<keyword evidence="5" id="KW-1185">Reference proteome</keyword>
<dbReference type="Gene3D" id="3.30.360.10">
    <property type="entry name" value="Dihydrodipicolinate Reductase, domain 2"/>
    <property type="match status" value="1"/>
</dbReference>
<feature type="transmembrane region" description="Helical" evidence="1">
    <location>
        <begin position="20"/>
        <end position="41"/>
    </location>
</feature>
<dbReference type="RefSeq" id="WP_090993015.1">
    <property type="nucleotide sequence ID" value="NZ_FOPP01000004.1"/>
</dbReference>